<name>A0A397JFI8_9GLOM</name>
<evidence type="ECO:0000313" key="1">
    <source>
        <dbReference type="EMBL" id="RHZ83723.1"/>
    </source>
</evidence>
<proteinExistence type="predicted"/>
<gene>
    <name evidence="1" type="ORF">Glove_88g110</name>
</gene>
<evidence type="ECO:0000313" key="2">
    <source>
        <dbReference type="Proteomes" id="UP000266861"/>
    </source>
</evidence>
<dbReference type="AlphaFoldDB" id="A0A397JFI8"/>
<keyword evidence="2" id="KW-1185">Reference proteome</keyword>
<accession>A0A397JFI8</accession>
<dbReference type="EMBL" id="PQFF01000084">
    <property type="protein sequence ID" value="RHZ83723.1"/>
    <property type="molecule type" value="Genomic_DNA"/>
</dbReference>
<sequence>MSVEAEMGFADLGRHRVKLGSWVREDVCKSRNGLRGPGRRRVSLHNVYLLPKSQIIWDLGCQNAQITSIWDLGFGISAKNTNYNLGFGILAFGISVFGFRIWAAGIAQCSEDKLLISTSSRKRSGRPKNEVWQHFNTIPTDSTNEKKDLHSEAACKFCKQK</sequence>
<reference evidence="1 2" key="1">
    <citation type="submission" date="2018-08" db="EMBL/GenBank/DDBJ databases">
        <title>Genome and evolution of the arbuscular mycorrhizal fungus Diversispora epigaea (formerly Glomus versiforme) and its bacterial endosymbionts.</title>
        <authorList>
            <person name="Sun X."/>
            <person name="Fei Z."/>
            <person name="Harrison M."/>
        </authorList>
    </citation>
    <scope>NUCLEOTIDE SEQUENCE [LARGE SCALE GENOMIC DNA]</scope>
    <source>
        <strain evidence="1 2">IT104</strain>
    </source>
</reference>
<dbReference type="OrthoDB" id="2439524at2759"/>
<protein>
    <submittedName>
        <fullName evidence="1">Uncharacterized protein</fullName>
    </submittedName>
</protein>
<organism evidence="1 2">
    <name type="scientific">Diversispora epigaea</name>
    <dbReference type="NCBI Taxonomy" id="1348612"/>
    <lineage>
        <taxon>Eukaryota</taxon>
        <taxon>Fungi</taxon>
        <taxon>Fungi incertae sedis</taxon>
        <taxon>Mucoromycota</taxon>
        <taxon>Glomeromycotina</taxon>
        <taxon>Glomeromycetes</taxon>
        <taxon>Diversisporales</taxon>
        <taxon>Diversisporaceae</taxon>
        <taxon>Diversispora</taxon>
    </lineage>
</organism>
<dbReference type="Proteomes" id="UP000266861">
    <property type="component" value="Unassembled WGS sequence"/>
</dbReference>
<comment type="caution">
    <text evidence="1">The sequence shown here is derived from an EMBL/GenBank/DDBJ whole genome shotgun (WGS) entry which is preliminary data.</text>
</comment>